<name>A0A6A3I8Z4_9STRA</name>
<evidence type="ECO:0000313" key="2">
    <source>
        <dbReference type="Proteomes" id="UP000460718"/>
    </source>
</evidence>
<sequence>MDTSTIVGPEELPMDLVERVQLVMGSEVQRPHGRQVERTLQHQQKWW</sequence>
<protein>
    <submittedName>
        <fullName evidence="1">Uncharacterized protein</fullName>
    </submittedName>
</protein>
<gene>
    <name evidence="1" type="ORF">PF011_g23707</name>
</gene>
<dbReference type="AlphaFoldDB" id="A0A6A3I8Z4"/>
<evidence type="ECO:0000313" key="1">
    <source>
        <dbReference type="EMBL" id="KAE8977295.1"/>
    </source>
</evidence>
<dbReference type="EMBL" id="QXFW01002573">
    <property type="protein sequence ID" value="KAE8977295.1"/>
    <property type="molecule type" value="Genomic_DNA"/>
</dbReference>
<proteinExistence type="predicted"/>
<reference evidence="1 2" key="1">
    <citation type="submission" date="2018-09" db="EMBL/GenBank/DDBJ databases">
        <title>Genomic investigation of the strawberry pathogen Phytophthora fragariae indicates pathogenicity is determined by transcriptional variation in three key races.</title>
        <authorList>
            <person name="Adams T.M."/>
            <person name="Armitage A.D."/>
            <person name="Sobczyk M.K."/>
            <person name="Bates H.J."/>
            <person name="Dunwell J.M."/>
            <person name="Nellist C.F."/>
            <person name="Harrison R.J."/>
        </authorList>
    </citation>
    <scope>NUCLEOTIDE SEQUENCE [LARGE SCALE GENOMIC DNA]</scope>
    <source>
        <strain evidence="1 2">SCRP245</strain>
    </source>
</reference>
<dbReference type="Proteomes" id="UP000460718">
    <property type="component" value="Unassembled WGS sequence"/>
</dbReference>
<accession>A0A6A3I8Z4</accession>
<comment type="caution">
    <text evidence="1">The sequence shown here is derived from an EMBL/GenBank/DDBJ whole genome shotgun (WGS) entry which is preliminary data.</text>
</comment>
<organism evidence="1 2">
    <name type="scientific">Phytophthora fragariae</name>
    <dbReference type="NCBI Taxonomy" id="53985"/>
    <lineage>
        <taxon>Eukaryota</taxon>
        <taxon>Sar</taxon>
        <taxon>Stramenopiles</taxon>
        <taxon>Oomycota</taxon>
        <taxon>Peronosporomycetes</taxon>
        <taxon>Peronosporales</taxon>
        <taxon>Peronosporaceae</taxon>
        <taxon>Phytophthora</taxon>
    </lineage>
</organism>